<dbReference type="EMBL" id="CP038462">
    <property type="protein sequence ID" value="QCC77125.1"/>
    <property type="molecule type" value="Genomic_DNA"/>
</dbReference>
<dbReference type="SUPFAM" id="SSF63380">
    <property type="entry name" value="Riboflavin synthase domain-like"/>
    <property type="match status" value="1"/>
</dbReference>
<dbReference type="AlphaFoldDB" id="A0A4P7UCP5"/>
<reference evidence="1 2" key="1">
    <citation type="journal article" date="2008" name="Int. J. Syst. Evol. Microbiol.">
        <title>Nocardioides daphniae sp. nov., isolated from Daphnia cucullata (Crustacea: Cladocera).</title>
        <authorList>
            <person name="Toth E.M."/>
            <person name="Keki Z."/>
            <person name="Homonnay Z.G."/>
            <person name="Borsodi A.K."/>
            <person name="Marialigeti K."/>
            <person name="Schumann P."/>
        </authorList>
    </citation>
    <scope>NUCLEOTIDE SEQUENCE [LARGE SCALE GENOMIC DNA]</scope>
    <source>
        <strain evidence="1 2">JCM 16608</strain>
    </source>
</reference>
<dbReference type="OrthoDB" id="9796486at2"/>
<dbReference type="KEGG" id="ndp:E2C04_07705"/>
<name>A0A4P7UCP5_9ACTN</name>
<accession>A0A4P7UCP5</accession>
<sequence>MTTTTSSAPGPLRVRGEVLAVRRAGAFRVLTLSAPGVPAAFRPGTFVVVSPGDDRLTARAWWIHRVEAAGAFGPTIEVVIDPATASGAWFAGLPVGTRLGLTGPLGRPFTLPGSRSPRCWWGRATRSRLCWRSPSGSAPASAG</sequence>
<dbReference type="Gene3D" id="2.40.30.10">
    <property type="entry name" value="Translation factors"/>
    <property type="match status" value="1"/>
</dbReference>
<dbReference type="Proteomes" id="UP000297025">
    <property type="component" value="Chromosome"/>
</dbReference>
<proteinExistence type="predicted"/>
<evidence type="ECO:0000313" key="2">
    <source>
        <dbReference type="Proteomes" id="UP000297025"/>
    </source>
</evidence>
<dbReference type="InterPro" id="IPR017938">
    <property type="entry name" value="Riboflavin_synthase-like_b-brl"/>
</dbReference>
<dbReference type="RefSeq" id="WP_135832171.1">
    <property type="nucleotide sequence ID" value="NZ_CP038462.1"/>
</dbReference>
<evidence type="ECO:0008006" key="3">
    <source>
        <dbReference type="Google" id="ProtNLM"/>
    </source>
</evidence>
<evidence type="ECO:0000313" key="1">
    <source>
        <dbReference type="EMBL" id="QCC77125.1"/>
    </source>
</evidence>
<gene>
    <name evidence="1" type="ORF">E2C04_07705</name>
</gene>
<organism evidence="1 2">
    <name type="scientific">Nocardioides daphniae</name>
    <dbReference type="NCBI Taxonomy" id="402297"/>
    <lineage>
        <taxon>Bacteria</taxon>
        <taxon>Bacillati</taxon>
        <taxon>Actinomycetota</taxon>
        <taxon>Actinomycetes</taxon>
        <taxon>Propionibacteriales</taxon>
        <taxon>Nocardioidaceae</taxon>
        <taxon>Nocardioides</taxon>
    </lineage>
</organism>
<protein>
    <recommendedName>
        <fullName evidence="3">FAD-binding FR-type domain-containing protein</fullName>
    </recommendedName>
</protein>